<keyword evidence="5" id="KW-1185">Reference proteome</keyword>
<evidence type="ECO:0000256" key="2">
    <source>
        <dbReference type="SAM" id="SignalP"/>
    </source>
</evidence>
<feature type="chain" id="PRO_5003467999" evidence="2">
    <location>
        <begin position="21"/>
        <end position="358"/>
    </location>
</feature>
<feature type="region of interest" description="Disordered" evidence="1">
    <location>
        <begin position="31"/>
        <end position="51"/>
    </location>
</feature>
<name>G4RG75_PELHB</name>
<dbReference type="Pfam" id="PF04069">
    <property type="entry name" value="OpuAC"/>
    <property type="match status" value="1"/>
</dbReference>
<sequence>MRVKMALVLAAALSISPAIAQAQIQVLDNTGGGRGAAEAPSTASASEATPQPVCGTGEIAIAEMGWPSAAILANIHATLLRAEYQCAVRLVPGEPEATLASMATTQQPAVAPELWVSRQPEVWNGAMQASSARAAAPTFAGGALEAWFVPSYVIENNSGLATADDIIDHWQVFVPPGETRAELYSCPVEWACAIINRNMAAGRGLDERFDVVEPLDRFAMDGAITEAVSQRQPILTYYWQPNALIDRLDLVPLDMGGFDQGNAQCMAIRDCVPFGGSGFAPDTVVIAVAEWVFSDTPDIADYFARASMPLDEMNRLLAWQAENEASAEAVAQNFLITGRDVWQDWVGAADPAGDHLPD</sequence>
<reference evidence="4 5" key="1">
    <citation type="journal article" date="2012" name="J. Bacteriol.">
        <title>Complete genome sequence of Pelagibacterium halotolerans B2T.</title>
        <authorList>
            <person name="Huo Y.Y."/>
            <person name="Cheng H."/>
            <person name="Han X.F."/>
            <person name="Jiang X.W."/>
            <person name="Sun C."/>
            <person name="Zhang X.Q."/>
            <person name="Zhu X.F."/>
            <person name="Liu Y.F."/>
            <person name="Li P.F."/>
            <person name="Ni P.X."/>
            <person name="Wu M."/>
        </authorList>
    </citation>
    <scope>NUCLEOTIDE SEQUENCE [LARGE SCALE GENOMIC DNA]</scope>
    <source>
        <strain evidence="5">DSM 22347 / JCM 15775 / CGMCC 1.7692 / B2</strain>
    </source>
</reference>
<feature type="compositionally biased region" description="Low complexity" evidence="1">
    <location>
        <begin position="36"/>
        <end position="50"/>
    </location>
</feature>
<dbReference type="HOGENOM" id="CLU_072510_0_0_5"/>
<dbReference type="STRING" id="1082931.KKY_3058"/>
<dbReference type="GO" id="GO:0043190">
    <property type="term" value="C:ATP-binding cassette (ABC) transporter complex"/>
    <property type="evidence" value="ECO:0007669"/>
    <property type="project" value="InterPro"/>
</dbReference>
<feature type="domain" description="ABC-type glycine betaine transport system substrate-binding" evidence="3">
    <location>
        <begin position="58"/>
        <end position="335"/>
    </location>
</feature>
<protein>
    <submittedName>
        <fullName evidence="4">Substrate-binding region of ABC-type glycine betaine transport system</fullName>
    </submittedName>
</protein>
<evidence type="ECO:0000256" key="1">
    <source>
        <dbReference type="SAM" id="MobiDB-lite"/>
    </source>
</evidence>
<dbReference type="eggNOG" id="COG2113">
    <property type="taxonomic scope" value="Bacteria"/>
</dbReference>
<keyword evidence="2" id="KW-0732">Signal</keyword>
<dbReference type="GO" id="GO:0022857">
    <property type="term" value="F:transmembrane transporter activity"/>
    <property type="evidence" value="ECO:0007669"/>
    <property type="project" value="InterPro"/>
</dbReference>
<organism evidence="4 5">
    <name type="scientific">Pelagibacterium halotolerans (strain DSM 22347 / JCM 15775 / CGMCC 1.7692 / B2)</name>
    <dbReference type="NCBI Taxonomy" id="1082931"/>
    <lineage>
        <taxon>Bacteria</taxon>
        <taxon>Pseudomonadati</taxon>
        <taxon>Pseudomonadota</taxon>
        <taxon>Alphaproteobacteria</taxon>
        <taxon>Hyphomicrobiales</taxon>
        <taxon>Devosiaceae</taxon>
        <taxon>Pelagibacterium</taxon>
    </lineage>
</organism>
<dbReference type="SUPFAM" id="SSF53850">
    <property type="entry name" value="Periplasmic binding protein-like II"/>
    <property type="match status" value="1"/>
</dbReference>
<dbReference type="Gene3D" id="3.40.190.100">
    <property type="entry name" value="Glycine betaine-binding periplasmic protein, domain 2"/>
    <property type="match status" value="1"/>
</dbReference>
<accession>G4RG75</accession>
<evidence type="ECO:0000313" key="4">
    <source>
        <dbReference type="EMBL" id="AEQ53051.1"/>
    </source>
</evidence>
<dbReference type="AlphaFoldDB" id="G4RG75"/>
<gene>
    <name evidence="4" type="ordered locus">KKY_3058</name>
</gene>
<proteinExistence type="predicted"/>
<dbReference type="InterPro" id="IPR007210">
    <property type="entry name" value="ABC_Gly_betaine_transp_sub-bd"/>
</dbReference>
<evidence type="ECO:0000259" key="3">
    <source>
        <dbReference type="Pfam" id="PF04069"/>
    </source>
</evidence>
<dbReference type="KEGG" id="phl:KKY_3058"/>
<dbReference type="RefSeq" id="WP_014132198.1">
    <property type="nucleotide sequence ID" value="NC_016078.1"/>
</dbReference>
<feature type="signal peptide" evidence="2">
    <location>
        <begin position="1"/>
        <end position="20"/>
    </location>
</feature>
<dbReference type="Proteomes" id="UP000008850">
    <property type="component" value="Chromosome"/>
</dbReference>
<dbReference type="EMBL" id="CP003075">
    <property type="protein sequence ID" value="AEQ53051.1"/>
    <property type="molecule type" value="Genomic_DNA"/>
</dbReference>
<evidence type="ECO:0000313" key="5">
    <source>
        <dbReference type="Proteomes" id="UP000008850"/>
    </source>
</evidence>